<dbReference type="NCBIfam" id="TIGR00277">
    <property type="entry name" value="HDIG"/>
    <property type="match status" value="1"/>
</dbReference>
<gene>
    <name evidence="4" type="ORF">ACFQWB_05710</name>
</gene>
<feature type="region of interest" description="Disordered" evidence="1">
    <location>
        <begin position="461"/>
        <end position="481"/>
    </location>
</feature>
<feature type="transmembrane region" description="Helical" evidence="2">
    <location>
        <begin position="43"/>
        <end position="64"/>
    </location>
</feature>
<comment type="caution">
    <text evidence="4">The sequence shown here is derived from an EMBL/GenBank/DDBJ whole genome shotgun (WGS) entry which is preliminary data.</text>
</comment>
<feature type="transmembrane region" description="Helical" evidence="2">
    <location>
        <begin position="141"/>
        <end position="161"/>
    </location>
</feature>
<dbReference type="EC" id="3.1.4.-" evidence="4"/>
<dbReference type="GO" id="GO:0016787">
    <property type="term" value="F:hydrolase activity"/>
    <property type="evidence" value="ECO:0007669"/>
    <property type="project" value="UniProtKB-KW"/>
</dbReference>
<protein>
    <submittedName>
        <fullName evidence="4">HD-GYP domain-containing protein</fullName>
        <ecNumber evidence="4">3.1.4.-</ecNumber>
    </submittedName>
</protein>
<feature type="transmembrane region" description="Helical" evidence="2">
    <location>
        <begin position="173"/>
        <end position="192"/>
    </location>
</feature>
<feature type="transmembrane region" description="Helical" evidence="2">
    <location>
        <begin position="71"/>
        <end position="90"/>
    </location>
</feature>
<organism evidence="4 5">
    <name type="scientific">Paenibacillus thermoaerophilus</name>
    <dbReference type="NCBI Taxonomy" id="1215385"/>
    <lineage>
        <taxon>Bacteria</taxon>
        <taxon>Bacillati</taxon>
        <taxon>Bacillota</taxon>
        <taxon>Bacilli</taxon>
        <taxon>Bacillales</taxon>
        <taxon>Paenibacillaceae</taxon>
        <taxon>Paenibacillus</taxon>
    </lineage>
</organism>
<keyword evidence="5" id="KW-1185">Reference proteome</keyword>
<dbReference type="Proteomes" id="UP001596528">
    <property type="component" value="Unassembled WGS sequence"/>
</dbReference>
<evidence type="ECO:0000256" key="1">
    <source>
        <dbReference type="SAM" id="MobiDB-lite"/>
    </source>
</evidence>
<dbReference type="Gene3D" id="1.10.3210.10">
    <property type="entry name" value="Hypothetical protein af1432"/>
    <property type="match status" value="1"/>
</dbReference>
<dbReference type="EMBL" id="JBHTGQ010000014">
    <property type="protein sequence ID" value="MFC7749440.1"/>
    <property type="molecule type" value="Genomic_DNA"/>
</dbReference>
<feature type="domain" description="HD-GYP" evidence="3">
    <location>
        <begin position="274"/>
        <end position="469"/>
    </location>
</feature>
<reference evidence="5" key="1">
    <citation type="journal article" date="2019" name="Int. J. Syst. Evol. Microbiol.">
        <title>The Global Catalogue of Microorganisms (GCM) 10K type strain sequencing project: providing services to taxonomists for standard genome sequencing and annotation.</title>
        <authorList>
            <consortium name="The Broad Institute Genomics Platform"/>
            <consortium name="The Broad Institute Genome Sequencing Center for Infectious Disease"/>
            <person name="Wu L."/>
            <person name="Ma J."/>
        </authorList>
    </citation>
    <scope>NUCLEOTIDE SEQUENCE [LARGE SCALE GENOMIC DNA]</scope>
    <source>
        <strain evidence="5">JCM 18657</strain>
    </source>
</reference>
<keyword evidence="2" id="KW-0812">Transmembrane</keyword>
<evidence type="ECO:0000259" key="3">
    <source>
        <dbReference type="PROSITE" id="PS51832"/>
    </source>
</evidence>
<sequence length="481" mass="53494">MERKRISRWLLAAAILIPLAGYCALTVFPAYDHVVKGPAEHFYIVSLISVLAVVISTVVGIAGSRLRNIKIICLSLAYSSLALIFAVHGLSTPGFLLHASHLPGLSSQLSVLIAAFWIWVSSLPGDDAIIRRISRHPNIWLVLWPLGVFLLAVSALIDPGWSEALDLNKRPAVWIAAGLTIALNLVAMYRYWQSYRYSRFPLQAAIVLGSGWMIGAQWMMATGTQWHASWWLYHFLQLGSMLAVLGGLFKQYVEGVPIAQTVKALFTATPRERIEASLSPSIKQMIAETEARDPYTAGHNFRVATYALQLGEEMGLPPEHLSALAQGCIVHDLGKIRLPDAILNKPGKLTPEERRIIETHPVIGYDMCKRVGFMPEELQIIRSHHERWDGNGYPDRLKGEDIPLLARIAAVADVYDALTSTRAYRKAWSPEEALAFLREQKGKQFDPSCVDAWVNVCKREADRRSPAGEPESFSSPRLSET</sequence>
<proteinExistence type="predicted"/>
<accession>A0ABW2V346</accession>
<keyword evidence="2" id="KW-1133">Transmembrane helix</keyword>
<dbReference type="Pfam" id="PF13487">
    <property type="entry name" value="HD_5"/>
    <property type="match status" value="1"/>
</dbReference>
<dbReference type="InterPro" id="IPR003607">
    <property type="entry name" value="HD/PDEase_dom"/>
</dbReference>
<dbReference type="PANTHER" id="PTHR45228:SF4">
    <property type="entry name" value="LIPOPROTEIN"/>
    <property type="match status" value="1"/>
</dbReference>
<dbReference type="RefSeq" id="WP_138788486.1">
    <property type="nucleotide sequence ID" value="NZ_JBHTGQ010000014.1"/>
</dbReference>
<feature type="transmembrane region" description="Helical" evidence="2">
    <location>
        <begin position="230"/>
        <end position="249"/>
    </location>
</feature>
<dbReference type="InterPro" id="IPR006675">
    <property type="entry name" value="HDIG_dom"/>
</dbReference>
<name>A0ABW2V346_9BACL</name>
<dbReference type="SMART" id="SM00471">
    <property type="entry name" value="HDc"/>
    <property type="match status" value="1"/>
</dbReference>
<dbReference type="PANTHER" id="PTHR45228">
    <property type="entry name" value="CYCLIC DI-GMP PHOSPHODIESTERASE TM_0186-RELATED"/>
    <property type="match status" value="1"/>
</dbReference>
<feature type="transmembrane region" description="Helical" evidence="2">
    <location>
        <begin position="204"/>
        <end position="224"/>
    </location>
</feature>
<dbReference type="InterPro" id="IPR052020">
    <property type="entry name" value="Cyclic_di-GMP/3'3'-cGAMP_PDE"/>
</dbReference>
<dbReference type="PROSITE" id="PS51832">
    <property type="entry name" value="HD_GYP"/>
    <property type="match status" value="1"/>
</dbReference>
<feature type="compositionally biased region" description="Polar residues" evidence="1">
    <location>
        <begin position="472"/>
        <end position="481"/>
    </location>
</feature>
<dbReference type="SUPFAM" id="SSF109604">
    <property type="entry name" value="HD-domain/PDEase-like"/>
    <property type="match status" value="1"/>
</dbReference>
<evidence type="ECO:0000256" key="2">
    <source>
        <dbReference type="SAM" id="Phobius"/>
    </source>
</evidence>
<keyword evidence="4" id="KW-0378">Hydrolase</keyword>
<keyword evidence="2" id="KW-0472">Membrane</keyword>
<feature type="transmembrane region" description="Helical" evidence="2">
    <location>
        <begin position="102"/>
        <end position="120"/>
    </location>
</feature>
<evidence type="ECO:0000313" key="5">
    <source>
        <dbReference type="Proteomes" id="UP001596528"/>
    </source>
</evidence>
<feature type="transmembrane region" description="Helical" evidence="2">
    <location>
        <begin position="9"/>
        <end position="31"/>
    </location>
</feature>
<evidence type="ECO:0000313" key="4">
    <source>
        <dbReference type="EMBL" id="MFC7749440.1"/>
    </source>
</evidence>
<dbReference type="CDD" id="cd00077">
    <property type="entry name" value="HDc"/>
    <property type="match status" value="1"/>
</dbReference>
<dbReference type="InterPro" id="IPR037522">
    <property type="entry name" value="HD_GYP_dom"/>
</dbReference>